<evidence type="ECO:0000313" key="4">
    <source>
        <dbReference type="Proteomes" id="UP000234857"/>
    </source>
</evidence>
<proteinExistence type="predicted"/>
<dbReference type="PANTHER" id="PTHR48084:SF3">
    <property type="entry name" value="SUBUNIT OF PYRUVATE:FLAVODOXIN OXIDOREDUCTASE"/>
    <property type="match status" value="1"/>
</dbReference>
<dbReference type="Proteomes" id="UP000234857">
    <property type="component" value="Unassembled WGS sequence"/>
</dbReference>
<evidence type="ECO:0000259" key="2">
    <source>
        <dbReference type="Pfam" id="PF02775"/>
    </source>
</evidence>
<dbReference type="GO" id="GO:0045333">
    <property type="term" value="P:cellular respiration"/>
    <property type="evidence" value="ECO:0007669"/>
    <property type="project" value="UniProtKB-ARBA"/>
</dbReference>
<name>A0A2N5ZC03_MUIH1</name>
<dbReference type="InterPro" id="IPR011766">
    <property type="entry name" value="TPP_enzyme_TPP-bd"/>
</dbReference>
<feature type="domain" description="Thiamine pyrophosphate enzyme TPP-binding" evidence="2">
    <location>
        <begin position="65"/>
        <end position="209"/>
    </location>
</feature>
<gene>
    <name evidence="3" type="ORF">C0601_11290</name>
</gene>
<comment type="caution">
    <text evidence="3">The sequence shown here is derived from an EMBL/GenBank/DDBJ whole genome shotgun (WGS) entry which is preliminary data.</text>
</comment>
<dbReference type="GO" id="GO:0030976">
    <property type="term" value="F:thiamine pyrophosphate binding"/>
    <property type="evidence" value="ECO:0007669"/>
    <property type="project" value="InterPro"/>
</dbReference>
<dbReference type="InterPro" id="IPR029061">
    <property type="entry name" value="THDP-binding"/>
</dbReference>
<dbReference type="Pfam" id="PF02775">
    <property type="entry name" value="TPP_enzyme_C"/>
    <property type="match status" value="1"/>
</dbReference>
<keyword evidence="1" id="KW-0560">Oxidoreductase</keyword>
<dbReference type="InterPro" id="IPR051457">
    <property type="entry name" value="2-oxoacid:Fd_oxidoreductase"/>
</dbReference>
<dbReference type="EMBL" id="PKTG01000122">
    <property type="protein sequence ID" value="PLX16197.1"/>
    <property type="molecule type" value="Genomic_DNA"/>
</dbReference>
<dbReference type="SUPFAM" id="SSF52518">
    <property type="entry name" value="Thiamin diphosphate-binding fold (THDP-binding)"/>
    <property type="match status" value="1"/>
</dbReference>
<dbReference type="GO" id="GO:0016625">
    <property type="term" value="F:oxidoreductase activity, acting on the aldehyde or oxo group of donors, iron-sulfur protein as acceptor"/>
    <property type="evidence" value="ECO:0007669"/>
    <property type="project" value="UniProtKB-ARBA"/>
</dbReference>
<organism evidence="3 4">
    <name type="scientific">Muiribacterium halophilum</name>
    <dbReference type="NCBI Taxonomy" id="2053465"/>
    <lineage>
        <taxon>Bacteria</taxon>
        <taxon>Candidatus Muiribacteriota</taxon>
        <taxon>Candidatus Muiribacteriia</taxon>
        <taxon>Candidatus Muiribacteriales</taxon>
        <taxon>Candidatus Muiribacteriaceae</taxon>
        <taxon>Candidatus Muiribacterium</taxon>
    </lineage>
</organism>
<sequence>MKTVYERPKCLKDRHFHYCPGCGHGVIHKLIAEIIDELGIQDRTVGVAPVGCAVFAYWYYDVDFSQAAHGRAPAVATGIKRAKPDSIVFSYQGDGDLAAIGTAEIIHAANRGENITVIFVNNAIYGMTGGQMAPTTLVGQKASTAPYGRNPENEGYPIKVCELLSTLRGTTYLERTAITTPGSIIQTKKAIKKAFQNQLDGKGFSLVEVLSQCPTNWGMKPTDGTKFIKEQMMPVFPLGVYKDLSDEKGGSK</sequence>
<evidence type="ECO:0000313" key="3">
    <source>
        <dbReference type="EMBL" id="PLX16197.1"/>
    </source>
</evidence>
<dbReference type="Gene3D" id="3.40.50.970">
    <property type="match status" value="1"/>
</dbReference>
<protein>
    <submittedName>
        <fullName evidence="3">2-oxoglutarate oxidoreductase</fullName>
    </submittedName>
</protein>
<accession>A0A2N5ZC03</accession>
<dbReference type="CDD" id="cd03375">
    <property type="entry name" value="TPP_OGFOR"/>
    <property type="match status" value="1"/>
</dbReference>
<dbReference type="PANTHER" id="PTHR48084">
    <property type="entry name" value="2-OXOGLUTARATE OXIDOREDUCTASE SUBUNIT KORB-RELATED"/>
    <property type="match status" value="1"/>
</dbReference>
<evidence type="ECO:0000256" key="1">
    <source>
        <dbReference type="ARBA" id="ARBA00023002"/>
    </source>
</evidence>
<dbReference type="AlphaFoldDB" id="A0A2N5ZC03"/>
<reference evidence="3 4" key="1">
    <citation type="submission" date="2017-11" db="EMBL/GenBank/DDBJ databases">
        <title>Genome-resolved metagenomics identifies genetic mobility, metabolic interactions, and unexpected diversity in perchlorate-reducing communities.</title>
        <authorList>
            <person name="Barnum T.P."/>
            <person name="Figueroa I.A."/>
            <person name="Carlstrom C.I."/>
            <person name="Lucas L.N."/>
            <person name="Engelbrektson A.L."/>
            <person name="Coates J.D."/>
        </authorList>
    </citation>
    <scope>NUCLEOTIDE SEQUENCE [LARGE SCALE GENOMIC DNA]</scope>
    <source>
        <strain evidence="3">BM706</strain>
    </source>
</reference>